<dbReference type="PANTHER" id="PTHR46619">
    <property type="entry name" value="RNA RECOGNITION MOTIF XS DOMAIN PROTEIN-RELATED"/>
    <property type="match status" value="1"/>
</dbReference>
<protein>
    <recommendedName>
        <fullName evidence="2">XS domain-containing protein</fullName>
    </recommendedName>
</protein>
<dbReference type="EMBL" id="CM010725">
    <property type="protein sequence ID" value="RZC82280.1"/>
    <property type="molecule type" value="Genomic_DNA"/>
</dbReference>
<dbReference type="OMA" id="HNANGEM"/>
<gene>
    <name evidence="3" type="ORF">C5167_045066</name>
</gene>
<dbReference type="GO" id="GO:0031047">
    <property type="term" value="P:regulatory ncRNA-mediated gene silencing"/>
    <property type="evidence" value="ECO:0007669"/>
    <property type="project" value="InterPro"/>
</dbReference>
<dbReference type="Gene3D" id="3.30.70.2890">
    <property type="entry name" value="XS domain"/>
    <property type="match status" value="1"/>
</dbReference>
<dbReference type="InterPro" id="IPR038588">
    <property type="entry name" value="XS_domain_sf"/>
</dbReference>
<sequence>MCFVSFTPLNALLTHLCGFSLSKEFPDTQSLVRHAFTSLKVGLRADHLGLHKALCVLMGWKSSEVPDGRWSLQVLPEAQALSLKEDLVLWPPQVIIHNSSILNENPDERKVIKIEEMEGILKDMGYGEGKTKVCRGKPANQSIMVVTFNSTFSGLQEAQRLHNYYADTKRGREDFLRINSKSGEKSEEAHGELAKNVGHDVLYGYMGTAEDLDKLDFGSKSKCIVKSKKDIQAIAGAPLETD</sequence>
<evidence type="ECO:0000313" key="4">
    <source>
        <dbReference type="Proteomes" id="UP000316621"/>
    </source>
</evidence>
<reference evidence="3 4" key="1">
    <citation type="journal article" date="2018" name="Science">
        <title>The opium poppy genome and morphinan production.</title>
        <authorList>
            <person name="Guo L."/>
            <person name="Winzer T."/>
            <person name="Yang X."/>
            <person name="Li Y."/>
            <person name="Ning Z."/>
            <person name="He Z."/>
            <person name="Teodor R."/>
            <person name="Lu Y."/>
            <person name="Bowser T.A."/>
            <person name="Graham I.A."/>
            <person name="Ye K."/>
        </authorList>
    </citation>
    <scope>NUCLEOTIDE SEQUENCE [LARGE SCALE GENOMIC DNA]</scope>
    <source>
        <strain evidence="4">cv. HN1</strain>
        <tissue evidence="3">Leaves</tissue>
    </source>
</reference>
<proteinExistence type="predicted"/>
<dbReference type="PANTHER" id="PTHR46619:SF2">
    <property type="entry name" value="XS DOMAIN PROTEIN"/>
    <property type="match status" value="1"/>
</dbReference>
<evidence type="ECO:0000256" key="1">
    <source>
        <dbReference type="SAM" id="SignalP"/>
    </source>
</evidence>
<dbReference type="AlphaFoldDB" id="A0A4Y7LCA1"/>
<organism evidence="3 4">
    <name type="scientific">Papaver somniferum</name>
    <name type="common">Opium poppy</name>
    <dbReference type="NCBI Taxonomy" id="3469"/>
    <lineage>
        <taxon>Eukaryota</taxon>
        <taxon>Viridiplantae</taxon>
        <taxon>Streptophyta</taxon>
        <taxon>Embryophyta</taxon>
        <taxon>Tracheophyta</taxon>
        <taxon>Spermatophyta</taxon>
        <taxon>Magnoliopsida</taxon>
        <taxon>Ranunculales</taxon>
        <taxon>Papaveraceae</taxon>
        <taxon>Papaveroideae</taxon>
        <taxon>Papaver</taxon>
    </lineage>
</organism>
<dbReference type="Proteomes" id="UP000316621">
    <property type="component" value="Chromosome 11"/>
</dbReference>
<keyword evidence="1" id="KW-0732">Signal</keyword>
<evidence type="ECO:0000313" key="3">
    <source>
        <dbReference type="EMBL" id="RZC82280.1"/>
    </source>
</evidence>
<name>A0A4Y7LCA1_PAPSO</name>
<feature type="signal peptide" evidence="1">
    <location>
        <begin position="1"/>
        <end position="22"/>
    </location>
</feature>
<accession>A0A4Y7LCA1</accession>
<dbReference type="STRING" id="3469.A0A4Y7LCA1"/>
<feature type="domain" description="XS" evidence="2">
    <location>
        <begin position="85"/>
        <end position="213"/>
    </location>
</feature>
<evidence type="ECO:0000259" key="2">
    <source>
        <dbReference type="Pfam" id="PF03468"/>
    </source>
</evidence>
<dbReference type="InterPro" id="IPR005380">
    <property type="entry name" value="XS_domain"/>
</dbReference>
<dbReference type="Gramene" id="RZC82280">
    <property type="protein sequence ID" value="RZC82280"/>
    <property type="gene ID" value="C5167_045066"/>
</dbReference>
<keyword evidence="4" id="KW-1185">Reference proteome</keyword>
<dbReference type="Pfam" id="PF03468">
    <property type="entry name" value="XS"/>
    <property type="match status" value="1"/>
</dbReference>
<feature type="chain" id="PRO_5021195647" description="XS domain-containing protein" evidence="1">
    <location>
        <begin position="23"/>
        <end position="242"/>
    </location>
</feature>